<accession>A0A4V3EUI8</accession>
<dbReference type="RefSeq" id="WP_166636292.1">
    <property type="nucleotide sequence ID" value="NZ_SOAZ01000002.1"/>
</dbReference>
<keyword evidence="2" id="KW-1185">Reference proteome</keyword>
<organism evidence="1 2">
    <name type="scientific">Fonticella tunisiensis</name>
    <dbReference type="NCBI Taxonomy" id="1096341"/>
    <lineage>
        <taxon>Bacteria</taxon>
        <taxon>Bacillati</taxon>
        <taxon>Bacillota</taxon>
        <taxon>Clostridia</taxon>
        <taxon>Eubacteriales</taxon>
        <taxon>Clostridiaceae</taxon>
        <taxon>Fonticella</taxon>
    </lineage>
</organism>
<dbReference type="EMBL" id="SOAZ01000002">
    <property type="protein sequence ID" value="TDT63395.1"/>
    <property type="molecule type" value="Genomic_DNA"/>
</dbReference>
<comment type="caution">
    <text evidence="1">The sequence shown here is derived from an EMBL/GenBank/DDBJ whole genome shotgun (WGS) entry which is preliminary data.</text>
</comment>
<reference evidence="1 2" key="1">
    <citation type="submission" date="2019-03" db="EMBL/GenBank/DDBJ databases">
        <title>Genomic Encyclopedia of Type Strains, Phase IV (KMG-IV): sequencing the most valuable type-strain genomes for metagenomic binning, comparative biology and taxonomic classification.</title>
        <authorList>
            <person name="Goeker M."/>
        </authorList>
    </citation>
    <scope>NUCLEOTIDE SEQUENCE [LARGE SCALE GENOMIC DNA]</scope>
    <source>
        <strain evidence="1 2">DSM 24455</strain>
    </source>
</reference>
<name>A0A4V3EUI8_9CLOT</name>
<gene>
    <name evidence="1" type="ORF">EDD71_102157</name>
</gene>
<proteinExistence type="predicted"/>
<evidence type="ECO:0000313" key="1">
    <source>
        <dbReference type="EMBL" id="TDT63395.1"/>
    </source>
</evidence>
<sequence length="53" mass="6396">MKIKDLKELIKQFNDEDDVVIEIEENLYDCYGYDDDWCRREGHPCLVIAMEEI</sequence>
<evidence type="ECO:0000313" key="2">
    <source>
        <dbReference type="Proteomes" id="UP000295325"/>
    </source>
</evidence>
<dbReference type="Proteomes" id="UP000295325">
    <property type="component" value="Unassembled WGS sequence"/>
</dbReference>
<protein>
    <submittedName>
        <fullName evidence="1">Uncharacterized protein</fullName>
    </submittedName>
</protein>
<dbReference type="AlphaFoldDB" id="A0A4V3EUI8"/>